<dbReference type="SUPFAM" id="SSF53383">
    <property type="entry name" value="PLP-dependent transferases"/>
    <property type="match status" value="1"/>
</dbReference>
<dbReference type="CDD" id="cd00614">
    <property type="entry name" value="CGS_like"/>
    <property type="match status" value="1"/>
</dbReference>
<comment type="similarity">
    <text evidence="2 4">Belongs to the trans-sulfuration enzymes family.</text>
</comment>
<comment type="cofactor">
    <cofactor evidence="1 4">
        <name>pyridoxal 5'-phosphate</name>
        <dbReference type="ChEBI" id="CHEBI:597326"/>
    </cofactor>
</comment>
<accession>A0ABV8B4R1</accession>
<evidence type="ECO:0000313" key="5">
    <source>
        <dbReference type="EMBL" id="MFC3884189.1"/>
    </source>
</evidence>
<dbReference type="Gene3D" id="3.40.640.10">
    <property type="entry name" value="Type I PLP-dependent aspartate aminotransferase-like (Major domain)"/>
    <property type="match status" value="1"/>
</dbReference>
<evidence type="ECO:0000313" key="6">
    <source>
        <dbReference type="Proteomes" id="UP001595752"/>
    </source>
</evidence>
<evidence type="ECO:0000256" key="4">
    <source>
        <dbReference type="RuleBase" id="RU362118"/>
    </source>
</evidence>
<dbReference type="InterPro" id="IPR015422">
    <property type="entry name" value="PyrdxlP-dep_Trfase_small"/>
</dbReference>
<protein>
    <submittedName>
        <fullName evidence="5">Trans-sulfuration enzyme family protein</fullName>
    </submittedName>
</protein>
<dbReference type="InterPro" id="IPR015421">
    <property type="entry name" value="PyrdxlP-dep_Trfase_major"/>
</dbReference>
<dbReference type="Gene3D" id="3.90.1150.10">
    <property type="entry name" value="Aspartate Aminotransferase, domain 1"/>
    <property type="match status" value="1"/>
</dbReference>
<dbReference type="PROSITE" id="PS00868">
    <property type="entry name" value="CYS_MET_METAB_PP"/>
    <property type="match status" value="1"/>
</dbReference>
<keyword evidence="3 4" id="KW-0663">Pyridoxal phosphate</keyword>
<dbReference type="Pfam" id="PF01053">
    <property type="entry name" value="Cys_Met_Meta_PP"/>
    <property type="match status" value="1"/>
</dbReference>
<evidence type="ECO:0000256" key="3">
    <source>
        <dbReference type="ARBA" id="ARBA00022898"/>
    </source>
</evidence>
<dbReference type="InterPro" id="IPR015424">
    <property type="entry name" value="PyrdxlP-dep_Trfase"/>
</dbReference>
<sequence>MLTENERSLQFGTKLIHAKTDIGEHYGAVSVPIYQVSTFHQDVEETNRYDYSRSGNPTREALEQTVAQLEGGNAGFAFSTGMAAISSVLCLFQSGDEIIVSHDIYGGTYRVLTQLFSKFGIKTVFVDTTKVEEIEKAVTSQTKALYIESPSNPFLNVTDIRKASEAAKKHGLITIVDNTFMTPYLQQPLALGADIVIHSATKYIGGHSDVVAGVVITSSEALAKEVKFVQNAFGAVLGPQDSWLLLRGLKTLKVRLAQQQQTAEKLAYWLKNHPLVEKVYYPGLTEHPHHELSKRQASGFGAIISFKVKDEQLAHHFLKTVTLPAVGVSLGGVESILTHPATMSHASIPKEAREEIGITGSLLRLSVGLEEAEDLQEDFAHALESGLLSNTVLK</sequence>
<dbReference type="InterPro" id="IPR054542">
    <property type="entry name" value="Cys_met_metab_PP"/>
</dbReference>
<dbReference type="PANTHER" id="PTHR11808">
    <property type="entry name" value="TRANS-SULFURATION ENZYME FAMILY MEMBER"/>
    <property type="match status" value="1"/>
</dbReference>
<reference evidence="6" key="1">
    <citation type="journal article" date="2019" name="Int. J. Syst. Evol. Microbiol.">
        <title>The Global Catalogue of Microorganisms (GCM) 10K type strain sequencing project: providing services to taxonomists for standard genome sequencing and annotation.</title>
        <authorList>
            <consortium name="The Broad Institute Genomics Platform"/>
            <consortium name="The Broad Institute Genome Sequencing Center for Infectious Disease"/>
            <person name="Wu L."/>
            <person name="Ma J."/>
        </authorList>
    </citation>
    <scope>NUCLEOTIDE SEQUENCE [LARGE SCALE GENOMIC DNA]</scope>
    <source>
        <strain evidence="6">CCUG 61889</strain>
    </source>
</reference>
<proteinExistence type="inferred from homology"/>
<dbReference type="Proteomes" id="UP001595752">
    <property type="component" value="Unassembled WGS sequence"/>
</dbReference>
<dbReference type="InterPro" id="IPR000277">
    <property type="entry name" value="Cys/Met-Metab_PyrdxlP-dep_enz"/>
</dbReference>
<organism evidence="5 6">
    <name type="scientific">Bacillus songklensis</name>
    <dbReference type="NCBI Taxonomy" id="1069116"/>
    <lineage>
        <taxon>Bacteria</taxon>
        <taxon>Bacillati</taxon>
        <taxon>Bacillota</taxon>
        <taxon>Bacilli</taxon>
        <taxon>Bacillales</taxon>
        <taxon>Bacillaceae</taxon>
        <taxon>Bacillus</taxon>
    </lineage>
</organism>
<evidence type="ECO:0000256" key="2">
    <source>
        <dbReference type="ARBA" id="ARBA00009077"/>
    </source>
</evidence>
<comment type="caution">
    <text evidence="5">The sequence shown here is derived from an EMBL/GenBank/DDBJ whole genome shotgun (WGS) entry which is preliminary data.</text>
</comment>
<name>A0ABV8B4R1_9BACI</name>
<keyword evidence="6" id="KW-1185">Reference proteome</keyword>
<gene>
    <name evidence="5" type="ORF">ACFOU2_12100</name>
</gene>
<dbReference type="RefSeq" id="WP_377915401.1">
    <property type="nucleotide sequence ID" value="NZ_JBHRZT010000052.1"/>
</dbReference>
<dbReference type="PIRSF" id="PIRSF001434">
    <property type="entry name" value="CGS"/>
    <property type="match status" value="1"/>
</dbReference>
<evidence type="ECO:0000256" key="1">
    <source>
        <dbReference type="ARBA" id="ARBA00001933"/>
    </source>
</evidence>
<dbReference type="EMBL" id="JBHRZT010000052">
    <property type="protein sequence ID" value="MFC3884189.1"/>
    <property type="molecule type" value="Genomic_DNA"/>
</dbReference>